<dbReference type="SUPFAM" id="SSF64288">
    <property type="entry name" value="Chorismate lyase-like"/>
    <property type="match status" value="1"/>
</dbReference>
<dbReference type="PROSITE" id="PS50949">
    <property type="entry name" value="HTH_GNTR"/>
    <property type="match status" value="1"/>
</dbReference>
<dbReference type="CDD" id="cd07377">
    <property type="entry name" value="WHTH_GntR"/>
    <property type="match status" value="1"/>
</dbReference>
<dbReference type="SMART" id="SM00345">
    <property type="entry name" value="HTH_GNTR"/>
    <property type="match status" value="1"/>
</dbReference>
<feature type="domain" description="HTH gntR-type" evidence="4">
    <location>
        <begin position="2"/>
        <end position="70"/>
    </location>
</feature>
<evidence type="ECO:0000256" key="3">
    <source>
        <dbReference type="ARBA" id="ARBA00023163"/>
    </source>
</evidence>
<dbReference type="FunFam" id="1.10.10.10:FF:000079">
    <property type="entry name" value="GntR family transcriptional regulator"/>
    <property type="match status" value="1"/>
</dbReference>
<evidence type="ECO:0000313" key="6">
    <source>
        <dbReference type="Proteomes" id="UP000254508"/>
    </source>
</evidence>
<sequence>MTSLHERIRSDIENRIMSGDLAPGDRLPIEAKLMEQYGCSRMTVNKAISALAATGLVERRRKAGSFVARPQAHAMVLDIPDLAEEVRGRDQEYRFRLIHREAAQAEALDLGPVHQFGIAPISGPSLLTIGVHMADGYPFAYESRVVSLTAVPEIEDAAFDPESPGSWLLQHVPWTEAETNISATGATEREACSLKITPGAPCLVLARRTWRGKEHITAVRQLFVGESYSLDARFGSARK</sequence>
<dbReference type="OrthoDB" id="9808698at2"/>
<dbReference type="InterPro" id="IPR000524">
    <property type="entry name" value="Tscrpt_reg_HTH_GntR"/>
</dbReference>
<dbReference type="PANTHER" id="PTHR44846:SF16">
    <property type="entry name" value="TRANSCRIPTIONAL REGULATOR PHNF-RELATED"/>
    <property type="match status" value="1"/>
</dbReference>
<dbReference type="Pfam" id="PF07702">
    <property type="entry name" value="UTRA"/>
    <property type="match status" value="1"/>
</dbReference>
<dbReference type="Proteomes" id="UP000254508">
    <property type="component" value="Chromosome"/>
</dbReference>
<dbReference type="Gene3D" id="3.40.1410.10">
    <property type="entry name" value="Chorismate lyase-like"/>
    <property type="match status" value="1"/>
</dbReference>
<dbReference type="SMART" id="SM00866">
    <property type="entry name" value="UTRA"/>
    <property type="match status" value="1"/>
</dbReference>
<proteinExistence type="predicted"/>
<keyword evidence="2" id="KW-0238">DNA-binding</keyword>
<keyword evidence="6" id="KW-1185">Reference proteome</keyword>
<dbReference type="Pfam" id="PF00392">
    <property type="entry name" value="GntR"/>
    <property type="match status" value="1"/>
</dbReference>
<dbReference type="SUPFAM" id="SSF46785">
    <property type="entry name" value="Winged helix' DNA-binding domain"/>
    <property type="match status" value="1"/>
</dbReference>
<dbReference type="KEGG" id="err:DVR09_03690"/>
<name>A0A345YC95_9SPHN</name>
<evidence type="ECO:0000256" key="2">
    <source>
        <dbReference type="ARBA" id="ARBA00023125"/>
    </source>
</evidence>
<dbReference type="Gene3D" id="1.10.10.10">
    <property type="entry name" value="Winged helix-like DNA-binding domain superfamily/Winged helix DNA-binding domain"/>
    <property type="match status" value="1"/>
</dbReference>
<reference evidence="6" key="1">
    <citation type="submission" date="2018-07" db="EMBL/GenBank/DDBJ databases">
        <title>Genome sequence of Erythrobacter strain YH-07, an antagonistic bacterium isolated from Yellow Sea.</title>
        <authorList>
            <person name="Tang T."/>
            <person name="Liu Q."/>
            <person name="Sun X."/>
        </authorList>
    </citation>
    <scope>NUCLEOTIDE SEQUENCE [LARGE SCALE GENOMIC DNA]</scope>
    <source>
        <strain evidence="6">YH-07</strain>
    </source>
</reference>
<gene>
    <name evidence="5" type="ORF">DVR09_03690</name>
</gene>
<dbReference type="GO" id="GO:0003700">
    <property type="term" value="F:DNA-binding transcription factor activity"/>
    <property type="evidence" value="ECO:0007669"/>
    <property type="project" value="InterPro"/>
</dbReference>
<dbReference type="InterPro" id="IPR011663">
    <property type="entry name" value="UTRA"/>
</dbReference>
<organism evidence="5 6">
    <name type="scientific">Erythrobacter aureus</name>
    <dbReference type="NCBI Taxonomy" id="2182384"/>
    <lineage>
        <taxon>Bacteria</taxon>
        <taxon>Pseudomonadati</taxon>
        <taxon>Pseudomonadota</taxon>
        <taxon>Alphaproteobacteria</taxon>
        <taxon>Sphingomonadales</taxon>
        <taxon>Erythrobacteraceae</taxon>
        <taxon>Erythrobacter/Porphyrobacter group</taxon>
        <taxon>Erythrobacter</taxon>
    </lineage>
</organism>
<dbReference type="RefSeq" id="WP_115415734.1">
    <property type="nucleotide sequence ID" value="NZ_CP031357.1"/>
</dbReference>
<dbReference type="InterPro" id="IPR036390">
    <property type="entry name" value="WH_DNA-bd_sf"/>
</dbReference>
<evidence type="ECO:0000259" key="4">
    <source>
        <dbReference type="PROSITE" id="PS50949"/>
    </source>
</evidence>
<keyword evidence="1" id="KW-0805">Transcription regulation</keyword>
<evidence type="ECO:0000256" key="1">
    <source>
        <dbReference type="ARBA" id="ARBA00023015"/>
    </source>
</evidence>
<dbReference type="GO" id="GO:0003677">
    <property type="term" value="F:DNA binding"/>
    <property type="evidence" value="ECO:0007669"/>
    <property type="project" value="UniProtKB-KW"/>
</dbReference>
<dbReference type="EMBL" id="CP031357">
    <property type="protein sequence ID" value="AXK41547.1"/>
    <property type="molecule type" value="Genomic_DNA"/>
</dbReference>
<dbReference type="PANTHER" id="PTHR44846">
    <property type="entry name" value="MANNOSYL-D-GLYCERATE TRANSPORT/METABOLISM SYSTEM REPRESSOR MNGR-RELATED"/>
    <property type="match status" value="1"/>
</dbReference>
<dbReference type="InterPro" id="IPR050679">
    <property type="entry name" value="Bact_HTH_transcr_reg"/>
</dbReference>
<keyword evidence="3" id="KW-0804">Transcription</keyword>
<protein>
    <submittedName>
        <fullName evidence="5">GntR family transcriptional regulator</fullName>
    </submittedName>
</protein>
<dbReference type="AlphaFoldDB" id="A0A345YC95"/>
<evidence type="ECO:0000313" key="5">
    <source>
        <dbReference type="EMBL" id="AXK41547.1"/>
    </source>
</evidence>
<accession>A0A345YC95</accession>
<dbReference type="PRINTS" id="PR00035">
    <property type="entry name" value="HTHGNTR"/>
</dbReference>
<dbReference type="InterPro" id="IPR028978">
    <property type="entry name" value="Chorismate_lyase_/UTRA_dom_sf"/>
</dbReference>
<dbReference type="InterPro" id="IPR036388">
    <property type="entry name" value="WH-like_DNA-bd_sf"/>
</dbReference>